<dbReference type="Pfam" id="PF04230">
    <property type="entry name" value="PS_pyruv_trans"/>
    <property type="match status" value="1"/>
</dbReference>
<evidence type="ECO:0000313" key="3">
    <source>
        <dbReference type="Proteomes" id="UP000477849"/>
    </source>
</evidence>
<dbReference type="Proteomes" id="UP000477849">
    <property type="component" value="Unassembled WGS sequence"/>
</dbReference>
<dbReference type="InterPro" id="IPR007345">
    <property type="entry name" value="Polysacch_pyruvyl_Trfase"/>
</dbReference>
<proteinExistence type="predicted"/>
<evidence type="ECO:0000313" key="2">
    <source>
        <dbReference type="EMBL" id="NGO66153.1"/>
    </source>
</evidence>
<protein>
    <recommendedName>
        <fullName evidence="1">Polysaccharide pyruvyl transferase domain-containing protein</fullName>
    </recommendedName>
</protein>
<dbReference type="AlphaFoldDB" id="A0A6M1S5G0"/>
<accession>A0A6M1S5G0</accession>
<reference evidence="2 3" key="1">
    <citation type="submission" date="2020-02" db="EMBL/GenBank/DDBJ databases">
        <title>Genome sequence of the type strain CCBAU10050 of Rhizobium daejeonense.</title>
        <authorList>
            <person name="Gao J."/>
            <person name="Sun J."/>
        </authorList>
    </citation>
    <scope>NUCLEOTIDE SEQUENCE [LARGE SCALE GENOMIC DNA]</scope>
    <source>
        <strain evidence="2 3">CCBAU10050</strain>
    </source>
</reference>
<dbReference type="RefSeq" id="WP_164490834.1">
    <property type="nucleotide sequence ID" value="NZ_JAAKZH010000009.1"/>
</dbReference>
<evidence type="ECO:0000259" key="1">
    <source>
        <dbReference type="Pfam" id="PF04230"/>
    </source>
</evidence>
<organism evidence="2 3">
    <name type="scientific">Rhizobium daejeonense</name>
    <dbReference type="NCBI Taxonomy" id="240521"/>
    <lineage>
        <taxon>Bacteria</taxon>
        <taxon>Pseudomonadati</taxon>
        <taxon>Pseudomonadota</taxon>
        <taxon>Alphaproteobacteria</taxon>
        <taxon>Hyphomicrobiales</taxon>
        <taxon>Rhizobiaceae</taxon>
        <taxon>Rhizobium/Agrobacterium group</taxon>
        <taxon>Rhizobium</taxon>
    </lineage>
</organism>
<gene>
    <name evidence="2" type="ORF">G6N76_21055</name>
</gene>
<feature type="domain" description="Polysaccharide pyruvyl transferase" evidence="1">
    <location>
        <begin position="37"/>
        <end position="298"/>
    </location>
</feature>
<sequence length="338" mass="38773">MTHHSMMDALKNKLSAIKNVVPVENPVVYIDYPVHDNVGDLLIHQGADAFLEDYGYKVLGRYSIHDFTHRPQRHVPDVDWKPSVADLDALVRKFNPTLILHGGGNFGDIWPEFQKFRELIVERYPDTSIVIFPQSIHFGEAAGKERAIRIFGAHKKLHIFTRDSESWDFVSRECGLPGGLLPDMAHQLWGRLPQDTAGEDKGVLVQRRRDKESREAGEPQGNHFDWDDLRKPGERYVIRALRKWQGIDSPLRHYISNYALWRIYRDNLVDRAVSCFRPYGEIDTDRLHGMILGALMAKRIRYGDGNYGKLHRYARAWLAESPLIQSGLEEAPSTPIAS</sequence>
<comment type="caution">
    <text evidence="2">The sequence shown here is derived from an EMBL/GenBank/DDBJ whole genome shotgun (WGS) entry which is preliminary data.</text>
</comment>
<name>A0A6M1S5G0_9HYPH</name>
<keyword evidence="3" id="KW-1185">Reference proteome</keyword>
<dbReference type="EMBL" id="JAAKZH010000009">
    <property type="protein sequence ID" value="NGO66153.1"/>
    <property type="molecule type" value="Genomic_DNA"/>
</dbReference>